<dbReference type="InterPro" id="IPR001584">
    <property type="entry name" value="Integrase_cat-core"/>
</dbReference>
<dbReference type="PROSITE" id="PS50994">
    <property type="entry name" value="INTEGRASE"/>
    <property type="match status" value="1"/>
</dbReference>
<dbReference type="PANTHER" id="PTHR46889:SF4">
    <property type="entry name" value="TRANSPOSASE INSO FOR INSERTION SEQUENCE ELEMENT IS911B-RELATED"/>
    <property type="match status" value="1"/>
</dbReference>
<proteinExistence type="predicted"/>
<gene>
    <name evidence="2" type="ORF">N5K24_04495</name>
</gene>
<dbReference type="GO" id="GO:0015074">
    <property type="term" value="P:DNA integration"/>
    <property type="evidence" value="ECO:0007669"/>
    <property type="project" value="InterPro"/>
</dbReference>
<dbReference type="Pfam" id="PF13333">
    <property type="entry name" value="rve_2"/>
    <property type="match status" value="1"/>
</dbReference>
<dbReference type="EMBL" id="JAOCKG010000002">
    <property type="protein sequence ID" value="MDH2049636.1"/>
    <property type="molecule type" value="Genomic_DNA"/>
</dbReference>
<evidence type="ECO:0000313" key="2">
    <source>
        <dbReference type="EMBL" id="MDH2049636.1"/>
    </source>
</evidence>
<dbReference type="PANTHER" id="PTHR46889">
    <property type="entry name" value="TRANSPOSASE INSF FOR INSERTION SEQUENCE IS3B-RELATED"/>
    <property type="match status" value="1"/>
</dbReference>
<feature type="domain" description="Integrase catalytic" evidence="1">
    <location>
        <begin position="231"/>
        <end position="394"/>
    </location>
</feature>
<dbReference type="InterPro" id="IPR009057">
    <property type="entry name" value="Homeodomain-like_sf"/>
</dbReference>
<comment type="caution">
    <text evidence="2">The sequence shown here is derived from an EMBL/GenBank/DDBJ whole genome shotgun (WGS) entry which is preliminary data.</text>
</comment>
<dbReference type="Pfam" id="PF00665">
    <property type="entry name" value="rve"/>
    <property type="match status" value="1"/>
</dbReference>
<dbReference type="InterPro" id="IPR012337">
    <property type="entry name" value="RNaseH-like_sf"/>
</dbReference>
<dbReference type="Proteomes" id="UP001161276">
    <property type="component" value="Unassembled WGS sequence"/>
</dbReference>
<dbReference type="SUPFAM" id="SSF46689">
    <property type="entry name" value="Homeodomain-like"/>
    <property type="match status" value="1"/>
</dbReference>
<dbReference type="GO" id="GO:0003676">
    <property type="term" value="F:nucleic acid binding"/>
    <property type="evidence" value="ECO:0007669"/>
    <property type="project" value="InterPro"/>
</dbReference>
<dbReference type="RefSeq" id="WP_280025926.1">
    <property type="nucleotide sequence ID" value="NZ_JAOCKG010000002.1"/>
</dbReference>
<reference evidence="2" key="1">
    <citation type="submission" date="2022-09" db="EMBL/GenBank/DDBJ databases">
        <title>Intensive care unit water sources are persistently colonized with multi-drug resistant bacteria and are the site of extensive horizontal gene transfer of antibiotic resistance genes.</title>
        <authorList>
            <person name="Diorio-Toth L."/>
        </authorList>
    </citation>
    <scope>NUCLEOTIDE SEQUENCE</scope>
    <source>
        <strain evidence="2">GD03676</strain>
    </source>
</reference>
<dbReference type="Gene3D" id="3.30.420.10">
    <property type="entry name" value="Ribonuclease H-like superfamily/Ribonuclease H"/>
    <property type="match status" value="1"/>
</dbReference>
<evidence type="ECO:0000259" key="1">
    <source>
        <dbReference type="PROSITE" id="PS50994"/>
    </source>
</evidence>
<evidence type="ECO:0000313" key="3">
    <source>
        <dbReference type="Proteomes" id="UP001161276"/>
    </source>
</evidence>
<accession>A0AA42W8C4</accession>
<dbReference type="InterPro" id="IPR048020">
    <property type="entry name" value="Transpos_IS3"/>
</dbReference>
<sequence length="394" mass="45025">MDKSKTEAKPSDAKRQYHSREFKIEAMRQLEEGKISGTQLALMPGVKRSIIYRGKKELAMHGPDVSFSGKGKTRTNEQTEIQRLKRQLAEVTEGRDIHKKSGIVLCAGTVVRYAFVRAHQQPFRVARLRRALQVSRSGYYEWLPCEPCAIQQEDVELLAAIEQTHRAYRQAYGAEKTWRALNASGVACGKHRVARLRRQAGIEALRKQRFRRLEKHSLLGPAPNRLERRFTVHCPNKVWVGDITVVSTRTGWLYLAVLLDLYSRSVVGWSMSDKRDRSLVIQALLMAMTKRKPQPGLMHHSDRGAQYSSTEYRAMLTGNGITISMSAKGDPYDNAVAESFFSNLKNKLTHHQVFHNREHARLAIFNYIEVFYNRQRIHQGLGYRTPAQVEAAVP</sequence>
<protein>
    <submittedName>
        <fullName evidence="2">IS3 family transposase</fullName>
    </submittedName>
</protein>
<dbReference type="InterPro" id="IPR036397">
    <property type="entry name" value="RNaseH_sf"/>
</dbReference>
<dbReference type="SUPFAM" id="SSF53098">
    <property type="entry name" value="Ribonuclease H-like"/>
    <property type="match status" value="1"/>
</dbReference>
<dbReference type="NCBIfam" id="NF033516">
    <property type="entry name" value="transpos_IS3"/>
    <property type="match status" value="1"/>
</dbReference>
<organism evidence="2 3">
    <name type="scientific">Achromobacter marplatensis</name>
    <dbReference type="NCBI Taxonomy" id="470868"/>
    <lineage>
        <taxon>Bacteria</taxon>
        <taxon>Pseudomonadati</taxon>
        <taxon>Pseudomonadota</taxon>
        <taxon>Betaproteobacteria</taxon>
        <taxon>Burkholderiales</taxon>
        <taxon>Alcaligenaceae</taxon>
        <taxon>Achromobacter</taxon>
    </lineage>
</organism>
<name>A0AA42W8C4_9BURK</name>
<dbReference type="AlphaFoldDB" id="A0AA42W8C4"/>
<dbReference type="InterPro" id="IPR025948">
    <property type="entry name" value="HTH-like_dom"/>
</dbReference>
<dbReference type="InterPro" id="IPR050900">
    <property type="entry name" value="Transposase_IS3/IS150/IS904"/>
</dbReference>
<dbReference type="Pfam" id="PF13276">
    <property type="entry name" value="HTH_21"/>
    <property type="match status" value="1"/>
</dbReference>